<protein>
    <recommendedName>
        <fullName evidence="4">CHAT domain-containing protein</fullName>
    </recommendedName>
</protein>
<comment type="caution">
    <text evidence="2">The sequence shown here is derived from an EMBL/GenBank/DDBJ whole genome shotgun (WGS) entry which is preliminary data.</text>
</comment>
<feature type="compositionally biased region" description="Pro residues" evidence="1">
    <location>
        <begin position="233"/>
        <end position="261"/>
    </location>
</feature>
<sequence>MDPVAVMKAARIVRDELDRLLGGSSGELRGRLDPLLAEEGRHAPGPLADAIVMLIVQYGPVWERFSELMAAGDVDGMNGVNGGEPAGPGMPPYGPAHPGGPLPGSPNPPMPPPGPGMPLPGSPNPPMPLSGPAGPGAPPPAAGGPNPPLPAPAGPPLIAEPVDVNPPVIGQVEPEPPAGPVSPEWPSPAQDGREAPALPLHDGRIGPETPSDGLPDGQAAPGWPAAPDGDPQAGPPAPPSGTPQATPPGPPPGQATPPGPPTGQAGPEWQPPGQVGPEWAPPGQAGPPTRGGSEWPPPGQAVPLGPPHGPGGPSGPVWPPSGPAGAPPPQTGPAGAPPARTGPEWPPPGLLGSARTEEAQATTSVRRDGSEEPHPARPAQGGKGPSVLGRLTGAFRRRRAESVPSGPAWAGFPLIQVTGEVVAGAETRVEVGVVPGDPGVTPGAPPGNPAAGPGAAPASPAAPYTGEPFDLDVQLVAEGFEAPGGWRVRLRVDPATPYPRTAVRLVALPQEQPVTARQIQAVHSVRGQVTGFGVRALAVVGAPGTLPQEGDAQPVAGTRVRTGSDADPPDVTAVVVHGDQPGRLWWTYHSPHFLTPDRAEACELGTRISEFGRNLAEQAGSLDDMGRRIAARIPRGFWELLHAVAARVAPRRPNVLIVSQETHVPWELAALEHPFDPSVPPFLNCQTVTGRWPLGGRRPELPPPARAAGRSMAVVYGGAEPHPLTGEYGAARINPVLGEVLALLSQPTDMVHFTAGGSAAEALGRGMGGAPFVFLEEPDDCQAFLLAGASAVVAPLWPVGDDGLPREFYRRCLAGEPPAEVLRSLRCQAPATATAYRFFGHPSLTLSPGGPPA</sequence>
<name>A0ABQ2RAD7_9ACTN</name>
<feature type="compositionally biased region" description="Low complexity" evidence="1">
    <location>
        <begin position="332"/>
        <end position="343"/>
    </location>
</feature>
<dbReference type="EMBL" id="BMQJ01000015">
    <property type="protein sequence ID" value="GGQ17851.1"/>
    <property type="molecule type" value="Genomic_DNA"/>
</dbReference>
<feature type="region of interest" description="Disordered" evidence="1">
    <location>
        <begin position="437"/>
        <end position="461"/>
    </location>
</feature>
<evidence type="ECO:0000256" key="1">
    <source>
        <dbReference type="SAM" id="MobiDB-lite"/>
    </source>
</evidence>
<evidence type="ECO:0000313" key="3">
    <source>
        <dbReference type="Proteomes" id="UP000611554"/>
    </source>
</evidence>
<feature type="compositionally biased region" description="Basic and acidic residues" evidence="1">
    <location>
        <begin position="365"/>
        <end position="375"/>
    </location>
</feature>
<feature type="compositionally biased region" description="Pro residues" evidence="1">
    <location>
        <begin position="174"/>
        <end position="186"/>
    </location>
</feature>
<organism evidence="2 3">
    <name type="scientific">Streptosporangium pseudovulgare</name>
    <dbReference type="NCBI Taxonomy" id="35765"/>
    <lineage>
        <taxon>Bacteria</taxon>
        <taxon>Bacillati</taxon>
        <taxon>Actinomycetota</taxon>
        <taxon>Actinomycetes</taxon>
        <taxon>Streptosporangiales</taxon>
        <taxon>Streptosporangiaceae</taxon>
        <taxon>Streptosporangium</taxon>
    </lineage>
</organism>
<evidence type="ECO:0008006" key="4">
    <source>
        <dbReference type="Google" id="ProtNLM"/>
    </source>
</evidence>
<proteinExistence type="predicted"/>
<feature type="compositionally biased region" description="Pro residues" evidence="1">
    <location>
        <begin position="316"/>
        <end position="331"/>
    </location>
</feature>
<reference evidence="3" key="1">
    <citation type="journal article" date="2019" name="Int. J. Syst. Evol. Microbiol.">
        <title>The Global Catalogue of Microorganisms (GCM) 10K type strain sequencing project: providing services to taxonomists for standard genome sequencing and annotation.</title>
        <authorList>
            <consortium name="The Broad Institute Genomics Platform"/>
            <consortium name="The Broad Institute Genome Sequencing Center for Infectious Disease"/>
            <person name="Wu L."/>
            <person name="Ma J."/>
        </authorList>
    </citation>
    <scope>NUCLEOTIDE SEQUENCE [LARGE SCALE GENOMIC DNA]</scope>
    <source>
        <strain evidence="3">JCM 3115</strain>
    </source>
</reference>
<feature type="compositionally biased region" description="Low complexity" evidence="1">
    <location>
        <begin position="449"/>
        <end position="461"/>
    </location>
</feature>
<evidence type="ECO:0000313" key="2">
    <source>
        <dbReference type="EMBL" id="GGQ17851.1"/>
    </source>
</evidence>
<dbReference type="Proteomes" id="UP000611554">
    <property type="component" value="Unassembled WGS sequence"/>
</dbReference>
<dbReference type="PRINTS" id="PR01217">
    <property type="entry name" value="PRICHEXTENSN"/>
</dbReference>
<feature type="compositionally biased region" description="Low complexity" evidence="1">
    <location>
        <begin position="215"/>
        <end position="232"/>
    </location>
</feature>
<keyword evidence="3" id="KW-1185">Reference proteome</keyword>
<feature type="compositionally biased region" description="Pro residues" evidence="1">
    <location>
        <begin position="295"/>
        <end position="310"/>
    </location>
</feature>
<feature type="compositionally biased region" description="Pro residues" evidence="1">
    <location>
        <begin position="88"/>
        <end position="155"/>
    </location>
</feature>
<gene>
    <name evidence="2" type="ORF">GCM10010140_55250</name>
</gene>
<feature type="region of interest" description="Disordered" evidence="1">
    <location>
        <begin position="79"/>
        <end position="389"/>
    </location>
</feature>
<accession>A0ABQ2RAD7</accession>